<dbReference type="Gene3D" id="1.10.10.10">
    <property type="entry name" value="Winged helix-like DNA-binding domain superfamily/Winged helix DNA-binding domain"/>
    <property type="match status" value="1"/>
</dbReference>
<dbReference type="SMART" id="SM00347">
    <property type="entry name" value="HTH_MARR"/>
    <property type="match status" value="1"/>
</dbReference>
<dbReference type="PANTHER" id="PTHR13947:SF37">
    <property type="entry name" value="LD18367P"/>
    <property type="match status" value="1"/>
</dbReference>
<name>A0ABR9XHB3_9SPHI</name>
<dbReference type="PANTHER" id="PTHR13947">
    <property type="entry name" value="GNAT FAMILY N-ACETYLTRANSFERASE"/>
    <property type="match status" value="1"/>
</dbReference>
<dbReference type="SUPFAM" id="SSF46785">
    <property type="entry name" value="Winged helix' DNA-binding domain"/>
    <property type="match status" value="1"/>
</dbReference>
<feature type="domain" description="N-acetyltransferase" evidence="2">
    <location>
        <begin position="176"/>
        <end position="314"/>
    </location>
</feature>
<organism evidence="3 4">
    <name type="scientific">Mucilaginibacter boryungensis</name>
    <dbReference type="NCBI Taxonomy" id="768480"/>
    <lineage>
        <taxon>Bacteria</taxon>
        <taxon>Pseudomonadati</taxon>
        <taxon>Bacteroidota</taxon>
        <taxon>Sphingobacteriia</taxon>
        <taxon>Sphingobacteriales</taxon>
        <taxon>Sphingobacteriaceae</taxon>
        <taxon>Mucilaginibacter</taxon>
    </lineage>
</organism>
<proteinExistence type="predicted"/>
<keyword evidence="4" id="KW-1185">Reference proteome</keyword>
<comment type="caution">
    <text evidence="3">The sequence shown here is derived from an EMBL/GenBank/DDBJ whole genome shotgun (WGS) entry which is preliminary data.</text>
</comment>
<evidence type="ECO:0000259" key="2">
    <source>
        <dbReference type="PROSITE" id="PS51186"/>
    </source>
</evidence>
<sequence length="314" mass="35652">MNFYNNVGKMGLGSRLRRLGELLSEQASLVYGLYDVALQPKWFPVFYALSGGEEKSITQIAEEIGHSHPSVSTIVKEMLKNNVVTESSNKGDGRKNYVKLSDKGRSINERIQPQYQDVNAAIERAMAETQYNIWKAVEEWEFLLNQQSLFKRVESEKKRRESKDVQIVPYADEYQAVFKKLNEEWITTYFTMEETDYKSLDHPREYILDRGGHIFIALYKGQAVGTCALIKMQDSTFELAKMAVSVAAKGKGIGWLLGNAAIQKAKELGATKLYLESNTILKPAIALYHKLGFKKIIGVPSPYDRCNIQMELTL</sequence>
<dbReference type="InterPro" id="IPR016181">
    <property type="entry name" value="Acyl_CoA_acyltransferase"/>
</dbReference>
<evidence type="ECO:0000313" key="3">
    <source>
        <dbReference type="EMBL" id="MBE9666779.1"/>
    </source>
</evidence>
<protein>
    <submittedName>
        <fullName evidence="3">GNAT family N-acetyltransferase</fullName>
    </submittedName>
</protein>
<dbReference type="Pfam" id="PF00583">
    <property type="entry name" value="Acetyltransf_1"/>
    <property type="match status" value="1"/>
</dbReference>
<accession>A0ABR9XHB3</accession>
<dbReference type="EMBL" id="JADFFM010000001">
    <property type="protein sequence ID" value="MBE9666779.1"/>
    <property type="molecule type" value="Genomic_DNA"/>
</dbReference>
<dbReference type="InterPro" id="IPR000182">
    <property type="entry name" value="GNAT_dom"/>
</dbReference>
<gene>
    <name evidence="3" type="ORF">IRJ18_10435</name>
</gene>
<reference evidence="3 4" key="1">
    <citation type="submission" date="2020-10" db="EMBL/GenBank/DDBJ databases">
        <title>Mucilaginibacter mali sp. nov., isolated from rhizosphere soil of apple orchard.</title>
        <authorList>
            <person name="Lee J.-S."/>
            <person name="Kim H.S."/>
            <person name="Kim J.-S."/>
        </authorList>
    </citation>
    <scope>NUCLEOTIDE SEQUENCE [LARGE SCALE GENOMIC DNA]</scope>
    <source>
        <strain evidence="3 4">KCTC 23157</strain>
    </source>
</reference>
<dbReference type="InterPro" id="IPR050769">
    <property type="entry name" value="NAT_camello-type"/>
</dbReference>
<dbReference type="InterPro" id="IPR036388">
    <property type="entry name" value="WH-like_DNA-bd_sf"/>
</dbReference>
<dbReference type="Proteomes" id="UP000632774">
    <property type="component" value="Unassembled WGS sequence"/>
</dbReference>
<dbReference type="RefSeq" id="WP_194106120.1">
    <property type="nucleotide sequence ID" value="NZ_JADFFM010000001.1"/>
</dbReference>
<keyword evidence="1" id="KW-0808">Transferase</keyword>
<dbReference type="InterPro" id="IPR036390">
    <property type="entry name" value="WH_DNA-bd_sf"/>
</dbReference>
<dbReference type="PROSITE" id="PS51186">
    <property type="entry name" value="GNAT"/>
    <property type="match status" value="1"/>
</dbReference>
<evidence type="ECO:0000313" key="4">
    <source>
        <dbReference type="Proteomes" id="UP000632774"/>
    </source>
</evidence>
<dbReference type="Gene3D" id="3.40.630.30">
    <property type="match status" value="1"/>
</dbReference>
<evidence type="ECO:0000256" key="1">
    <source>
        <dbReference type="ARBA" id="ARBA00022679"/>
    </source>
</evidence>
<dbReference type="CDD" id="cd04301">
    <property type="entry name" value="NAT_SF"/>
    <property type="match status" value="1"/>
</dbReference>
<dbReference type="SUPFAM" id="SSF55729">
    <property type="entry name" value="Acyl-CoA N-acyltransferases (Nat)"/>
    <property type="match status" value="1"/>
</dbReference>
<dbReference type="InterPro" id="IPR000835">
    <property type="entry name" value="HTH_MarR-typ"/>
</dbReference>
<dbReference type="Pfam" id="PF12802">
    <property type="entry name" value="MarR_2"/>
    <property type="match status" value="1"/>
</dbReference>